<proteinExistence type="predicted"/>
<feature type="domain" description="HTH rpiR-type" evidence="4">
    <location>
        <begin position="1"/>
        <end position="77"/>
    </location>
</feature>
<dbReference type="PROSITE" id="PS51464">
    <property type="entry name" value="SIS"/>
    <property type="match status" value="1"/>
</dbReference>
<name>A0A5P0ZQC5_9LACO</name>
<feature type="domain" description="SIS" evidence="5">
    <location>
        <begin position="102"/>
        <end position="240"/>
    </location>
</feature>
<evidence type="ECO:0000259" key="4">
    <source>
        <dbReference type="PROSITE" id="PS51071"/>
    </source>
</evidence>
<accession>A0A5P0ZQC5</accession>
<dbReference type="PROSITE" id="PS51071">
    <property type="entry name" value="HTH_RPIR"/>
    <property type="match status" value="1"/>
</dbReference>
<dbReference type="InterPro" id="IPR000281">
    <property type="entry name" value="HTH_RpiR"/>
</dbReference>
<dbReference type="RefSeq" id="WP_153385714.1">
    <property type="nucleotide sequence ID" value="NZ_VDFP01000015.1"/>
</dbReference>
<organism evidence="6 7">
    <name type="scientific">Companilactobacillus halodurans</name>
    <dbReference type="NCBI Taxonomy" id="2584183"/>
    <lineage>
        <taxon>Bacteria</taxon>
        <taxon>Bacillati</taxon>
        <taxon>Bacillota</taxon>
        <taxon>Bacilli</taxon>
        <taxon>Lactobacillales</taxon>
        <taxon>Lactobacillaceae</taxon>
        <taxon>Companilactobacillus</taxon>
    </lineage>
</organism>
<evidence type="ECO:0000256" key="2">
    <source>
        <dbReference type="ARBA" id="ARBA00023125"/>
    </source>
</evidence>
<gene>
    <name evidence="6" type="ORF">FHL06_07990</name>
</gene>
<dbReference type="InterPro" id="IPR047640">
    <property type="entry name" value="RpiR-like"/>
</dbReference>
<dbReference type="GO" id="GO:1901135">
    <property type="term" value="P:carbohydrate derivative metabolic process"/>
    <property type="evidence" value="ECO:0007669"/>
    <property type="project" value="InterPro"/>
</dbReference>
<dbReference type="PANTHER" id="PTHR30514:SF1">
    <property type="entry name" value="HTH-TYPE TRANSCRIPTIONAL REGULATOR HEXR-RELATED"/>
    <property type="match status" value="1"/>
</dbReference>
<comment type="caution">
    <text evidence="6">The sequence shown here is derived from an EMBL/GenBank/DDBJ whole genome shotgun (WGS) entry which is preliminary data.</text>
</comment>
<dbReference type="GO" id="GO:0003677">
    <property type="term" value="F:DNA binding"/>
    <property type="evidence" value="ECO:0007669"/>
    <property type="project" value="UniProtKB-KW"/>
</dbReference>
<dbReference type="InterPro" id="IPR001347">
    <property type="entry name" value="SIS_dom"/>
</dbReference>
<dbReference type="GO" id="GO:0003700">
    <property type="term" value="F:DNA-binding transcription factor activity"/>
    <property type="evidence" value="ECO:0007669"/>
    <property type="project" value="InterPro"/>
</dbReference>
<keyword evidence="2" id="KW-0238">DNA-binding</keyword>
<dbReference type="SUPFAM" id="SSF53697">
    <property type="entry name" value="SIS domain"/>
    <property type="match status" value="1"/>
</dbReference>
<dbReference type="Gene3D" id="1.10.10.10">
    <property type="entry name" value="Winged helix-like DNA-binding domain superfamily/Winged helix DNA-binding domain"/>
    <property type="match status" value="1"/>
</dbReference>
<dbReference type="InterPro" id="IPR046348">
    <property type="entry name" value="SIS_dom_sf"/>
</dbReference>
<dbReference type="Pfam" id="PF01418">
    <property type="entry name" value="HTH_6"/>
    <property type="match status" value="1"/>
</dbReference>
<evidence type="ECO:0000313" key="7">
    <source>
        <dbReference type="Proteomes" id="UP000414364"/>
    </source>
</evidence>
<protein>
    <submittedName>
        <fullName evidence="6">MurR/RpiR family transcriptional regulator</fullName>
    </submittedName>
</protein>
<dbReference type="Pfam" id="PF01380">
    <property type="entry name" value="SIS"/>
    <property type="match status" value="1"/>
</dbReference>
<dbReference type="GO" id="GO:0097367">
    <property type="term" value="F:carbohydrate derivative binding"/>
    <property type="evidence" value="ECO:0007669"/>
    <property type="project" value="InterPro"/>
</dbReference>
<dbReference type="InterPro" id="IPR009057">
    <property type="entry name" value="Homeodomain-like_sf"/>
</dbReference>
<reference evidence="6 7" key="1">
    <citation type="journal article" date="2019" name="Syst. Appl. Microbiol.">
        <title>Polyphasic characterization of two novel Lactobacillus spp. isolated from blown salami packages: Description of Lactobacillus halodurans sp. nov. and Lactobacillus salsicarnum sp. nov.</title>
        <authorList>
            <person name="Schuster J.A."/>
            <person name="Klingl A."/>
            <person name="Vogel R.F."/>
            <person name="Ehrmann M.A."/>
        </authorList>
    </citation>
    <scope>NUCLEOTIDE SEQUENCE [LARGE SCALE GENOMIC DNA]</scope>
    <source>
        <strain evidence="6 7">TMW 1.2172</strain>
    </source>
</reference>
<dbReference type="PANTHER" id="PTHR30514">
    <property type="entry name" value="GLUCOKINASE"/>
    <property type="match status" value="1"/>
</dbReference>
<evidence type="ECO:0000313" key="6">
    <source>
        <dbReference type="EMBL" id="MQS76319.1"/>
    </source>
</evidence>
<dbReference type="AlphaFoldDB" id="A0A5P0ZQC5"/>
<dbReference type="InterPro" id="IPR035472">
    <property type="entry name" value="RpiR-like_SIS"/>
</dbReference>
<sequence length="240" mass="27598">MDYQTRLMNKQYELSDTENELANYIKRNSKDVIHMTITEVANDIYTVPNTVIRLCKKLGYSGYSELKIDLKQELLKKDKQFDNRKVMNNTFDLIDEKREKFVVNKIIDADKILMFAVGETSYPVQDFSSTMNALNHKTVFYTYENQIISDIKNSSKTLIILVSISGQNDQLIKIAKIARKSGQFVISLTHIGKNPLEELSDLSLFCYSPSRRIKGVNITDKTSVYIILNSLRNAYIQAIV</sequence>
<evidence type="ECO:0000256" key="3">
    <source>
        <dbReference type="ARBA" id="ARBA00023163"/>
    </source>
</evidence>
<dbReference type="EMBL" id="VDFP01000015">
    <property type="protein sequence ID" value="MQS76319.1"/>
    <property type="molecule type" value="Genomic_DNA"/>
</dbReference>
<evidence type="ECO:0000256" key="1">
    <source>
        <dbReference type="ARBA" id="ARBA00023015"/>
    </source>
</evidence>
<keyword evidence="1" id="KW-0805">Transcription regulation</keyword>
<dbReference type="Gene3D" id="3.40.50.10490">
    <property type="entry name" value="Glucose-6-phosphate isomerase like protein, domain 1"/>
    <property type="match status" value="1"/>
</dbReference>
<evidence type="ECO:0000259" key="5">
    <source>
        <dbReference type="PROSITE" id="PS51464"/>
    </source>
</evidence>
<dbReference type="SUPFAM" id="SSF46689">
    <property type="entry name" value="Homeodomain-like"/>
    <property type="match status" value="1"/>
</dbReference>
<keyword evidence="3" id="KW-0804">Transcription</keyword>
<dbReference type="Proteomes" id="UP000414364">
    <property type="component" value="Unassembled WGS sequence"/>
</dbReference>
<dbReference type="CDD" id="cd05013">
    <property type="entry name" value="SIS_RpiR"/>
    <property type="match status" value="1"/>
</dbReference>
<dbReference type="InterPro" id="IPR036388">
    <property type="entry name" value="WH-like_DNA-bd_sf"/>
</dbReference>